<protein>
    <recommendedName>
        <fullName evidence="1">LysM domain-containing protein</fullName>
    </recommendedName>
</protein>
<evidence type="ECO:0000313" key="3">
    <source>
        <dbReference type="Proteomes" id="UP001157418"/>
    </source>
</evidence>
<organism evidence="2 3">
    <name type="scientific">Lactuca virosa</name>
    <dbReference type="NCBI Taxonomy" id="75947"/>
    <lineage>
        <taxon>Eukaryota</taxon>
        <taxon>Viridiplantae</taxon>
        <taxon>Streptophyta</taxon>
        <taxon>Embryophyta</taxon>
        <taxon>Tracheophyta</taxon>
        <taxon>Spermatophyta</taxon>
        <taxon>Magnoliopsida</taxon>
        <taxon>eudicotyledons</taxon>
        <taxon>Gunneridae</taxon>
        <taxon>Pentapetalae</taxon>
        <taxon>asterids</taxon>
        <taxon>campanulids</taxon>
        <taxon>Asterales</taxon>
        <taxon>Asteraceae</taxon>
        <taxon>Cichorioideae</taxon>
        <taxon>Cichorieae</taxon>
        <taxon>Lactucinae</taxon>
        <taxon>Lactuca</taxon>
    </lineage>
</organism>
<evidence type="ECO:0000313" key="2">
    <source>
        <dbReference type="EMBL" id="CAH1414935.1"/>
    </source>
</evidence>
<dbReference type="Proteomes" id="UP001157418">
    <property type="component" value="Unassembled WGS sequence"/>
</dbReference>
<dbReference type="Pfam" id="PF01476">
    <property type="entry name" value="LysM"/>
    <property type="match status" value="1"/>
</dbReference>
<comment type="caution">
    <text evidence="2">The sequence shown here is derived from an EMBL/GenBank/DDBJ whole genome shotgun (WGS) entry which is preliminary data.</text>
</comment>
<accession>A0AAU9LLJ5</accession>
<gene>
    <name evidence="2" type="ORF">LVIROSA_LOCUS2817</name>
</gene>
<keyword evidence="3" id="KW-1185">Reference proteome</keyword>
<dbReference type="InterPro" id="IPR018392">
    <property type="entry name" value="LysM"/>
</dbReference>
<dbReference type="AlphaFoldDB" id="A0AAU9LLJ5"/>
<evidence type="ECO:0000259" key="1">
    <source>
        <dbReference type="PROSITE" id="PS51782"/>
    </source>
</evidence>
<dbReference type="EMBL" id="CAKMRJ010000001">
    <property type="protein sequence ID" value="CAH1414935.1"/>
    <property type="molecule type" value="Genomic_DNA"/>
</dbReference>
<sequence>MFPMNFIVGKLGMKGQDFKVNTNATIHLLCGCTESDSQIMVTYTVLEMDTLPDIANLLSAEVSEIENVNKVLLRNPRFIKVGWVLYVPMYKNGVPPSPSLSPLPSKKS</sequence>
<name>A0AAU9LLJ5_9ASTR</name>
<dbReference type="InterPro" id="IPR036779">
    <property type="entry name" value="LysM_dom_sf"/>
</dbReference>
<dbReference type="SUPFAM" id="SSF54106">
    <property type="entry name" value="LysM domain"/>
    <property type="match status" value="1"/>
</dbReference>
<proteinExistence type="predicted"/>
<dbReference type="CDD" id="cd00118">
    <property type="entry name" value="LysM"/>
    <property type="match status" value="1"/>
</dbReference>
<reference evidence="2 3" key="1">
    <citation type="submission" date="2022-01" db="EMBL/GenBank/DDBJ databases">
        <authorList>
            <person name="Xiong W."/>
            <person name="Schranz E."/>
        </authorList>
    </citation>
    <scope>NUCLEOTIDE SEQUENCE [LARGE SCALE GENOMIC DNA]</scope>
</reference>
<feature type="domain" description="LysM" evidence="1">
    <location>
        <begin position="41"/>
        <end position="87"/>
    </location>
</feature>
<dbReference type="PROSITE" id="PS51782">
    <property type="entry name" value="LYSM"/>
    <property type="match status" value="1"/>
</dbReference>
<dbReference type="Gene3D" id="3.10.350.10">
    <property type="entry name" value="LysM domain"/>
    <property type="match status" value="1"/>
</dbReference>